<dbReference type="Pfam" id="PF00225">
    <property type="entry name" value="Kinesin"/>
    <property type="match status" value="1"/>
</dbReference>
<evidence type="ECO:0000256" key="5">
    <source>
        <dbReference type="ARBA" id="ARBA00023054"/>
    </source>
</evidence>
<dbReference type="Gene3D" id="1.10.720.30">
    <property type="entry name" value="SAP domain"/>
    <property type="match status" value="1"/>
</dbReference>
<dbReference type="SMART" id="SM00513">
    <property type="entry name" value="SAP"/>
    <property type="match status" value="1"/>
</dbReference>
<feature type="coiled-coil region" evidence="7">
    <location>
        <begin position="600"/>
        <end position="776"/>
    </location>
</feature>
<dbReference type="PROSITE" id="PS50067">
    <property type="entry name" value="KINESIN_MOTOR_2"/>
    <property type="match status" value="1"/>
</dbReference>
<dbReference type="InterPro" id="IPR036361">
    <property type="entry name" value="SAP_dom_sf"/>
</dbReference>
<dbReference type="InterPro" id="IPR027417">
    <property type="entry name" value="P-loop_NTPase"/>
</dbReference>
<evidence type="ECO:0000256" key="2">
    <source>
        <dbReference type="ARBA" id="ARBA00022490"/>
    </source>
</evidence>
<dbReference type="PROSITE" id="PS00411">
    <property type="entry name" value="KINESIN_MOTOR_1"/>
    <property type="match status" value="1"/>
</dbReference>
<feature type="compositionally biased region" description="Basic residues" evidence="8">
    <location>
        <begin position="1069"/>
        <end position="1078"/>
    </location>
</feature>
<dbReference type="SUPFAM" id="SSF68906">
    <property type="entry name" value="SAP domain"/>
    <property type="match status" value="1"/>
</dbReference>
<evidence type="ECO:0000256" key="1">
    <source>
        <dbReference type="ARBA" id="ARBA00004496"/>
    </source>
</evidence>
<dbReference type="EMBL" id="JALLPJ020001132">
    <property type="protein sequence ID" value="KAL3775842.1"/>
    <property type="molecule type" value="Genomic_DNA"/>
</dbReference>
<dbReference type="PROSITE" id="PS50800">
    <property type="entry name" value="SAP"/>
    <property type="match status" value="1"/>
</dbReference>
<dbReference type="InterPro" id="IPR027640">
    <property type="entry name" value="Kinesin-like_fam"/>
</dbReference>
<feature type="region of interest" description="Disordered" evidence="8">
    <location>
        <begin position="1225"/>
        <end position="1335"/>
    </location>
</feature>
<protein>
    <recommendedName>
        <fullName evidence="13">Kinesin motor domain-containing protein</fullName>
    </recommendedName>
</protein>
<evidence type="ECO:0000259" key="9">
    <source>
        <dbReference type="PROSITE" id="PS50067"/>
    </source>
</evidence>
<feature type="region of interest" description="Disordered" evidence="8">
    <location>
        <begin position="1036"/>
        <end position="1081"/>
    </location>
</feature>
<evidence type="ECO:0000256" key="4">
    <source>
        <dbReference type="ARBA" id="ARBA00022840"/>
    </source>
</evidence>
<dbReference type="PANTHER" id="PTHR47969">
    <property type="entry name" value="CHROMOSOME-ASSOCIATED KINESIN KIF4A-RELATED"/>
    <property type="match status" value="1"/>
</dbReference>
<comment type="similarity">
    <text evidence="6">Belongs to the TRAFAC class myosin-kinesin ATPase superfamily. Kinesin family.</text>
</comment>
<dbReference type="InterPro" id="IPR036961">
    <property type="entry name" value="Kinesin_motor_dom_sf"/>
</dbReference>
<keyword evidence="6" id="KW-0505">Motor protein</keyword>
<dbReference type="Gene3D" id="3.40.850.10">
    <property type="entry name" value="Kinesin motor domain"/>
    <property type="match status" value="1"/>
</dbReference>
<feature type="domain" description="SAP" evidence="10">
    <location>
        <begin position="1123"/>
        <end position="1157"/>
    </location>
</feature>
<organism evidence="11 12">
    <name type="scientific">Cyclotella atomus</name>
    <dbReference type="NCBI Taxonomy" id="382360"/>
    <lineage>
        <taxon>Eukaryota</taxon>
        <taxon>Sar</taxon>
        <taxon>Stramenopiles</taxon>
        <taxon>Ochrophyta</taxon>
        <taxon>Bacillariophyta</taxon>
        <taxon>Coscinodiscophyceae</taxon>
        <taxon>Thalassiosirophycidae</taxon>
        <taxon>Stephanodiscales</taxon>
        <taxon>Stephanodiscaceae</taxon>
        <taxon>Cyclotella</taxon>
    </lineage>
</organism>
<keyword evidence="3 6" id="KW-0547">Nucleotide-binding</keyword>
<keyword evidence="2" id="KW-0963">Cytoplasm</keyword>
<dbReference type="GO" id="GO:0005524">
    <property type="term" value="F:ATP binding"/>
    <property type="evidence" value="ECO:0007669"/>
    <property type="project" value="UniProtKB-UniRule"/>
</dbReference>
<dbReference type="InterPro" id="IPR019821">
    <property type="entry name" value="Kinesin_motor_CS"/>
</dbReference>
<feature type="coiled-coil region" evidence="7">
    <location>
        <begin position="491"/>
        <end position="525"/>
    </location>
</feature>
<reference evidence="11 12" key="1">
    <citation type="submission" date="2024-10" db="EMBL/GenBank/DDBJ databases">
        <title>Updated reference genomes for cyclostephanoid diatoms.</title>
        <authorList>
            <person name="Roberts W.R."/>
            <person name="Alverson A.J."/>
        </authorList>
    </citation>
    <scope>NUCLEOTIDE SEQUENCE [LARGE SCALE GENOMIC DNA]</scope>
    <source>
        <strain evidence="11 12">AJA010-31</strain>
    </source>
</reference>
<feature type="binding site" evidence="6">
    <location>
        <begin position="103"/>
        <end position="110"/>
    </location>
    <ligand>
        <name>ATP</name>
        <dbReference type="ChEBI" id="CHEBI:30616"/>
    </ligand>
</feature>
<evidence type="ECO:0000313" key="11">
    <source>
        <dbReference type="EMBL" id="KAL3775842.1"/>
    </source>
</evidence>
<dbReference type="PRINTS" id="PR00380">
    <property type="entry name" value="KINESINHEAVY"/>
</dbReference>
<proteinExistence type="inferred from homology"/>
<dbReference type="Pfam" id="PF02037">
    <property type="entry name" value="SAP"/>
    <property type="match status" value="1"/>
</dbReference>
<feature type="compositionally biased region" description="Low complexity" evidence="8">
    <location>
        <begin position="1281"/>
        <end position="1293"/>
    </location>
</feature>
<keyword evidence="12" id="KW-1185">Reference proteome</keyword>
<dbReference type="SMART" id="SM00129">
    <property type="entry name" value="KISc"/>
    <property type="match status" value="1"/>
</dbReference>
<dbReference type="Proteomes" id="UP001530400">
    <property type="component" value="Unassembled WGS sequence"/>
</dbReference>
<evidence type="ECO:0000256" key="8">
    <source>
        <dbReference type="SAM" id="MobiDB-lite"/>
    </source>
</evidence>
<evidence type="ECO:0000256" key="7">
    <source>
        <dbReference type="SAM" id="Coils"/>
    </source>
</evidence>
<dbReference type="Pfam" id="PF25764">
    <property type="entry name" value="KIF21A_4th"/>
    <property type="match status" value="1"/>
</dbReference>
<keyword evidence="4 6" id="KW-0067">ATP-binding</keyword>
<dbReference type="SUPFAM" id="SSF52540">
    <property type="entry name" value="P-loop containing nucleoside triphosphate hydrolases"/>
    <property type="match status" value="1"/>
</dbReference>
<feature type="region of interest" description="Disordered" evidence="8">
    <location>
        <begin position="1"/>
        <end position="24"/>
    </location>
</feature>
<evidence type="ECO:0008006" key="13">
    <source>
        <dbReference type="Google" id="ProtNLM"/>
    </source>
</evidence>
<dbReference type="GO" id="GO:0003774">
    <property type="term" value="F:cytoskeletal motor activity"/>
    <property type="evidence" value="ECO:0007669"/>
    <property type="project" value="UniProtKB-UniRule"/>
</dbReference>
<feature type="compositionally biased region" description="Polar residues" evidence="8">
    <location>
        <begin position="11"/>
        <end position="24"/>
    </location>
</feature>
<evidence type="ECO:0000256" key="3">
    <source>
        <dbReference type="ARBA" id="ARBA00022741"/>
    </source>
</evidence>
<feature type="compositionally biased region" description="Acidic residues" evidence="8">
    <location>
        <begin position="1039"/>
        <end position="1061"/>
    </location>
</feature>
<feature type="coiled-coil region" evidence="7">
    <location>
        <begin position="801"/>
        <end position="858"/>
    </location>
</feature>
<evidence type="ECO:0000259" key="10">
    <source>
        <dbReference type="PROSITE" id="PS50800"/>
    </source>
</evidence>
<accession>A0ABD3NIZ7</accession>
<dbReference type="InterPro" id="IPR003034">
    <property type="entry name" value="SAP_dom"/>
</dbReference>
<evidence type="ECO:0000256" key="6">
    <source>
        <dbReference type="PROSITE-ProRule" id="PRU00283"/>
    </source>
</evidence>
<comment type="caution">
    <text evidence="11">The sequence shown here is derived from an EMBL/GenBank/DDBJ whole genome shotgun (WGS) entry which is preliminary data.</text>
</comment>
<dbReference type="PANTHER" id="PTHR47969:SF15">
    <property type="entry name" value="CHROMOSOME-ASSOCIATED KINESIN KIF4A-RELATED"/>
    <property type="match status" value="1"/>
</dbReference>
<dbReference type="GO" id="GO:0005737">
    <property type="term" value="C:cytoplasm"/>
    <property type="evidence" value="ECO:0007669"/>
    <property type="project" value="UniProtKB-SubCell"/>
</dbReference>
<keyword evidence="5 7" id="KW-0175">Coiled coil</keyword>
<dbReference type="InterPro" id="IPR001752">
    <property type="entry name" value="Kinesin_motor_dom"/>
</dbReference>
<gene>
    <name evidence="11" type="ORF">ACHAWO_005550</name>
</gene>
<feature type="domain" description="Kinesin motor" evidence="9">
    <location>
        <begin position="24"/>
        <end position="371"/>
    </location>
</feature>
<comment type="subcellular location">
    <subcellularLocation>
        <location evidence="1">Cytoplasm</location>
    </subcellularLocation>
</comment>
<sequence length="1355" mass="150764">MERPATAPLASITSNRASTAPSQNVRVVTRIRPLSPKELSEQSQECISSTSTVINVLNEDKHFEFDSVFGPLATQEEVYKGTAGSMIQDSIYKGFNGTILAYGQTGSGKTFTMGTDGTTTNNSSTPTPSDGVIARAVHDLFRIRQSLPSGPDRVKVEMSYLEIYNEQAIDLLSDDPSSSVLQVRDSKTEGVIVQNLKSFTVSSPREVSALMERASSKRATGSTQMNSVSSRSHAICTLNVTIAPLENNGEEEENHSSEMMKAKLTLVDLAGSERIKRTGAEGARMKEGININKGLFVLGQVVSALSEWGQQGGSKKSNAHIPYRDSKLTRLLQDSLGGNSRTVMIACISPAQSNAEETINTLRYAERTRNIKNSAVRNLVSGGLSSAEAAALRKENQQLKLELAQLRDGSVSASGSMRALPSLANTEVVTKLRAQCSSFLAENDLLKERIKSHSEEVLEASLRADKWQAKFERAVEMAEQHGVDLSDKIDIGDAESIVNQLRNQLSEAKTELLEARADAAMARATAGAVIAGKGDLESMSENLSVEMPALEEDESSDRDNITNELSAVSGTIEQKEAMLGQMLKERSCRETIQIHLQNSLRMLQTEVEDLTTEKSQLMLQMNQNMEDSSRRKCKTEVNPVTKRLREQIKSLESRINELKQKASEHQKSIRMKEEAEKKCARLTAEIAQDKRRRADLQKKLKEASNEIRAEKKAAQQNAARMMRDSQKLKIELHKIKSAAEKQAVVLKRKIDEAAAKEKARMELENKRKHVERMRLASASGDEIKESRKQELEAWIDREIECARIKAQINGHQSQLESAMAERKRLMKSNSDTVDILQLENIEDDCNAIRAAISDLEDTAKKAFPAYENSNPAWRFIDSNLFKALSKHEAKHVMTYVFDMCSSVKHELDSVVADQEYKINLEIDAAVAKERQLHERDIMKLKMKHGEATLNLLESTQGAVSSNIKEMLASSGDEQAKIQFESTLNTYMKHCMSTEKRFKSDLEEMTSAAEGIEKMMEDVTQGISFVPATARRPKRFASYESEEELDMMDESFEEVGDEDDEDYRPTPKPEKKRKAKTTKRQQTVDTSPLMGYVYFHVIFSSDRFISLMEIEFVRRESILDEDVLSNLTVSKLKEECKKHRISSSGRKCELQERLKAKLSSLPKQVIFEEDPSDIAADNDASFDEKPVAEPKQLFDENEEPSETQSAVDLNFNSTADFYTSLLTAPSAKKSNSAGQPPIRPSTAPQTPSKMLGKSPKRKRESDDAVKTPGASAKKFRPLGFLSSSPRTSSPPAAAVPLGNHNRTPIMFKHTASSRKRIIAKRPPTASEQKKTKRGMNDAVNRALEICNMNNEGSSQN</sequence>
<evidence type="ECO:0000313" key="12">
    <source>
        <dbReference type="Proteomes" id="UP001530400"/>
    </source>
</evidence>
<name>A0ABD3NIZ7_9STRA</name>